<comment type="caution">
    <text evidence="4">The sequence shown here is derived from an EMBL/GenBank/DDBJ whole genome shotgun (WGS) entry which is preliminary data.</text>
</comment>
<feature type="compositionally biased region" description="Low complexity" evidence="2">
    <location>
        <begin position="401"/>
        <end position="411"/>
    </location>
</feature>
<dbReference type="RefSeq" id="WP_221306290.1">
    <property type="nucleotide sequence ID" value="NZ_JACHIG010000017.1"/>
</dbReference>
<evidence type="ECO:0000256" key="2">
    <source>
        <dbReference type="SAM" id="MobiDB-lite"/>
    </source>
</evidence>
<accession>A0A7W8DMK2</accession>
<reference evidence="4 5" key="1">
    <citation type="submission" date="2020-08" db="EMBL/GenBank/DDBJ databases">
        <title>Genomic Encyclopedia of Type Strains, Phase IV (KMG-IV): sequencing the most valuable type-strain genomes for metagenomic binning, comparative biology and taxonomic classification.</title>
        <authorList>
            <person name="Goeker M."/>
        </authorList>
    </citation>
    <scope>NUCLEOTIDE SEQUENCE [LARGE SCALE GENOMIC DNA]</scope>
    <source>
        <strain evidence="4 5">DSM 12252</strain>
    </source>
</reference>
<keyword evidence="3" id="KW-0812">Transmembrane</keyword>
<keyword evidence="3" id="KW-0472">Membrane</keyword>
<feature type="compositionally biased region" description="Basic and acidic residues" evidence="2">
    <location>
        <begin position="311"/>
        <end position="333"/>
    </location>
</feature>
<feature type="region of interest" description="Disordered" evidence="2">
    <location>
        <begin position="308"/>
        <end position="361"/>
    </location>
</feature>
<feature type="region of interest" description="Disordered" evidence="2">
    <location>
        <begin position="375"/>
        <end position="586"/>
    </location>
</feature>
<keyword evidence="3" id="KW-1133">Transmembrane helix</keyword>
<proteinExistence type="predicted"/>
<feature type="compositionally biased region" description="Polar residues" evidence="2">
    <location>
        <begin position="540"/>
        <end position="570"/>
    </location>
</feature>
<feature type="compositionally biased region" description="Low complexity" evidence="2">
    <location>
        <begin position="376"/>
        <end position="387"/>
    </location>
</feature>
<evidence type="ECO:0000313" key="4">
    <source>
        <dbReference type="EMBL" id="MBB5035433.1"/>
    </source>
</evidence>
<feature type="transmembrane region" description="Helical" evidence="3">
    <location>
        <begin position="31"/>
        <end position="54"/>
    </location>
</feature>
<organism evidence="4 5">
    <name type="scientific">Prosthecobacter vanneervenii</name>
    <dbReference type="NCBI Taxonomy" id="48466"/>
    <lineage>
        <taxon>Bacteria</taxon>
        <taxon>Pseudomonadati</taxon>
        <taxon>Verrucomicrobiota</taxon>
        <taxon>Verrucomicrobiia</taxon>
        <taxon>Verrucomicrobiales</taxon>
        <taxon>Verrucomicrobiaceae</taxon>
        <taxon>Prosthecobacter</taxon>
    </lineage>
</organism>
<dbReference type="AlphaFoldDB" id="A0A7W8DMK2"/>
<evidence type="ECO:0000256" key="1">
    <source>
        <dbReference type="SAM" id="Coils"/>
    </source>
</evidence>
<name>A0A7W8DMK2_9BACT</name>
<feature type="transmembrane region" description="Helical" evidence="3">
    <location>
        <begin position="148"/>
        <end position="169"/>
    </location>
</feature>
<dbReference type="Proteomes" id="UP000590740">
    <property type="component" value="Unassembled WGS sequence"/>
</dbReference>
<gene>
    <name evidence="4" type="ORF">HNQ65_005044</name>
</gene>
<feature type="coiled-coil region" evidence="1">
    <location>
        <begin position="197"/>
        <end position="257"/>
    </location>
</feature>
<dbReference type="EMBL" id="JACHIG010000017">
    <property type="protein sequence ID" value="MBB5035433.1"/>
    <property type="molecule type" value="Genomic_DNA"/>
</dbReference>
<feature type="compositionally biased region" description="Low complexity" evidence="2">
    <location>
        <begin position="419"/>
        <end position="481"/>
    </location>
</feature>
<protein>
    <submittedName>
        <fullName evidence="4">Uncharacterized protein</fullName>
    </submittedName>
</protein>
<keyword evidence="1" id="KW-0175">Coiled coil</keyword>
<keyword evidence="5" id="KW-1185">Reference proteome</keyword>
<feature type="transmembrane region" description="Helical" evidence="3">
    <location>
        <begin position="60"/>
        <end position="80"/>
    </location>
</feature>
<evidence type="ECO:0000313" key="5">
    <source>
        <dbReference type="Proteomes" id="UP000590740"/>
    </source>
</evidence>
<evidence type="ECO:0000256" key="3">
    <source>
        <dbReference type="SAM" id="Phobius"/>
    </source>
</evidence>
<sequence length="626" mass="67702">MSETATASAPMTPSFAPVAQRVQVWVVLRRWLAVLRMTLVPASLCMVLLVLAGLRGAGFAFSPWLGLLLWVAGCLGYVWWRRPGEFSALALWDEAAGRREAFASAWWFEQRAEEGAEARAHIAAQRAVLGQAWPAALRRDLPLRPDRWLVLPVVIALLGSGVSAVLAPVSDEVPMDAEMTRKAAEEARRLAQTEWEKKKLAGLKEDEEKKMEELKQKLQQTVAELAQAEGKDARSVLAELERRARDAEKLAEEMGRGQEDWASEKLVEELRKHADTADLGDAVAAHKAQMAAQAAQALAEQLKSPQLTAEAKARMGETLKDAQREADAEDRKRTVGQGVLSAADEMQQGRPAGAGKEFEKLAEKLRELGMREQAQKELQQLAQQLRESGSKIAGQQEGESGAMQQMSQAGQQGDGGSDQQGQQNTPQVGQAQQGQQQMNPPGMGQSGQQNQMMQQQPQGGAGSQQQQIQMGQAQQGQAGKEGQPGDGQPMLLAPIPGGANPGDKPPTMIIESEGAPQDPQGPMLTMPGSGLNAGQGKADLNNTPTERTKTDQQSVVRAQQGSEGQSTVRSVQGGARKEDAARGATQTALEAIQAEEAALDEAALPPARREQVRRYFNELRKRFEGK</sequence>